<dbReference type="NCBIfam" id="TIGR00756">
    <property type="entry name" value="PPR"/>
    <property type="match status" value="1"/>
</dbReference>
<dbReference type="Pfam" id="PF01535">
    <property type="entry name" value="PPR"/>
    <property type="match status" value="1"/>
</dbReference>
<keyword evidence="3" id="KW-1185">Reference proteome</keyword>
<name>U5D8R2_AMBTC</name>
<dbReference type="Proteomes" id="UP000017836">
    <property type="component" value="Unassembled WGS sequence"/>
</dbReference>
<evidence type="ECO:0000313" key="3">
    <source>
        <dbReference type="Proteomes" id="UP000017836"/>
    </source>
</evidence>
<evidence type="ECO:0000313" key="2">
    <source>
        <dbReference type="EMBL" id="ERN18869.1"/>
    </source>
</evidence>
<gene>
    <name evidence="2" type="ORF">AMTR_s00067p00142800</name>
</gene>
<protein>
    <recommendedName>
        <fullName evidence="4">Pentacotripeptide-repeat region of PRORP domain-containing protein</fullName>
    </recommendedName>
</protein>
<dbReference type="HOGENOM" id="CLU_2779246_0_0_1"/>
<sequence>MAELGLSHSLYIQYFAQGLFKNWSDDLSMVFFIEMKKRASAPDATKCTTLMHGFGRAGDIDKACKYLKE</sequence>
<dbReference type="InterPro" id="IPR011990">
    <property type="entry name" value="TPR-like_helical_dom_sf"/>
</dbReference>
<accession>U5D8R2</accession>
<dbReference type="InterPro" id="IPR002885">
    <property type="entry name" value="PPR_rpt"/>
</dbReference>
<dbReference type="EMBL" id="KI392078">
    <property type="protein sequence ID" value="ERN18869.1"/>
    <property type="molecule type" value="Genomic_DNA"/>
</dbReference>
<dbReference type="AlphaFoldDB" id="U5D8R2"/>
<evidence type="ECO:0008006" key="4">
    <source>
        <dbReference type="Google" id="ProtNLM"/>
    </source>
</evidence>
<reference evidence="3" key="1">
    <citation type="journal article" date="2013" name="Science">
        <title>The Amborella genome and the evolution of flowering plants.</title>
        <authorList>
            <consortium name="Amborella Genome Project"/>
        </authorList>
    </citation>
    <scope>NUCLEOTIDE SEQUENCE [LARGE SCALE GENOMIC DNA]</scope>
</reference>
<proteinExistence type="predicted"/>
<dbReference type="Gene3D" id="1.25.40.10">
    <property type="entry name" value="Tetratricopeptide repeat domain"/>
    <property type="match status" value="1"/>
</dbReference>
<dbReference type="Gramene" id="ERN18869">
    <property type="protein sequence ID" value="ERN18869"/>
    <property type="gene ID" value="AMTR_s00067p00142800"/>
</dbReference>
<keyword evidence="1" id="KW-0677">Repeat</keyword>
<organism evidence="2 3">
    <name type="scientific">Amborella trichopoda</name>
    <dbReference type="NCBI Taxonomy" id="13333"/>
    <lineage>
        <taxon>Eukaryota</taxon>
        <taxon>Viridiplantae</taxon>
        <taxon>Streptophyta</taxon>
        <taxon>Embryophyta</taxon>
        <taxon>Tracheophyta</taxon>
        <taxon>Spermatophyta</taxon>
        <taxon>Magnoliopsida</taxon>
        <taxon>Amborellales</taxon>
        <taxon>Amborellaceae</taxon>
        <taxon>Amborella</taxon>
    </lineage>
</organism>
<evidence type="ECO:0000256" key="1">
    <source>
        <dbReference type="ARBA" id="ARBA00022737"/>
    </source>
</evidence>